<dbReference type="InterPro" id="IPR020846">
    <property type="entry name" value="MFS_dom"/>
</dbReference>
<feature type="transmembrane region" description="Helical" evidence="7">
    <location>
        <begin position="428"/>
        <end position="447"/>
    </location>
</feature>
<evidence type="ECO:0000256" key="5">
    <source>
        <dbReference type="ARBA" id="ARBA00022989"/>
    </source>
</evidence>
<comment type="subcellular location">
    <subcellularLocation>
        <location evidence="1">Cell membrane</location>
        <topology evidence="1">Multi-pass membrane protein</topology>
    </subcellularLocation>
</comment>
<gene>
    <name evidence="9" type="ORF">GCM10009839_77100</name>
</gene>
<dbReference type="RefSeq" id="WP_344670669.1">
    <property type="nucleotide sequence ID" value="NZ_BAAAQN010000065.1"/>
</dbReference>
<evidence type="ECO:0000313" key="10">
    <source>
        <dbReference type="Proteomes" id="UP001500751"/>
    </source>
</evidence>
<sequence>MATAQLMVGLDLTIMNIALPSAQRSLHMSDPTRQWVITAFALCYGSLLLLGGRLSNLLGRRNALLIGTIGFAVASAVGGAAPNSGTLLGARALQGVFGALMTPSVLASLAAAFPTPAERGKAFGVYGTVMGSSSGLGVMLGGVLTEYLNWRWCMFVNLPIAALAGAGVLYAVRTAPRVPGTRVDVVGAVLATAGMAAVVLGFSRAEVDGWGAAVTVGSLVGGAVLLAVFLLVQRRVAAPLLPLRILRDRRRAASYVSVLSLAVGMFATLFFLTFYLQDVLRYSPVKAGMAFLPLTAGLMAGVRTVSKLLARTPVRVLLGPGLLTLAVGVGLLGLLHVDSGYWTRVFPVFLLVGLGTGWVLITANSTATLNAGADSATAGALVMTSQQIGASLGTALLSTVAGTAAASYHRSHHAATAAMATVHGLNVASIGAAGGLVVAALGVMVLAGQ</sequence>
<dbReference type="CDD" id="cd17321">
    <property type="entry name" value="MFS_MMR_MDR_like"/>
    <property type="match status" value="1"/>
</dbReference>
<feature type="transmembrane region" description="Helical" evidence="7">
    <location>
        <begin position="252"/>
        <end position="275"/>
    </location>
</feature>
<feature type="domain" description="Major facilitator superfamily (MFS) profile" evidence="8">
    <location>
        <begin position="1"/>
        <end position="449"/>
    </location>
</feature>
<feature type="transmembrane region" description="Helical" evidence="7">
    <location>
        <begin position="34"/>
        <end position="51"/>
    </location>
</feature>
<dbReference type="Gene3D" id="1.20.1720.10">
    <property type="entry name" value="Multidrug resistance protein D"/>
    <property type="match status" value="2"/>
</dbReference>
<evidence type="ECO:0000259" key="8">
    <source>
        <dbReference type="PROSITE" id="PS50850"/>
    </source>
</evidence>
<keyword evidence="5 7" id="KW-1133">Transmembrane helix</keyword>
<evidence type="ECO:0000256" key="3">
    <source>
        <dbReference type="ARBA" id="ARBA00022475"/>
    </source>
</evidence>
<dbReference type="EMBL" id="BAAAQN010000065">
    <property type="protein sequence ID" value="GAA2056549.1"/>
    <property type="molecule type" value="Genomic_DNA"/>
</dbReference>
<feature type="transmembrane region" description="Helical" evidence="7">
    <location>
        <begin position="209"/>
        <end position="232"/>
    </location>
</feature>
<feature type="transmembrane region" description="Helical" evidence="7">
    <location>
        <begin position="93"/>
        <end position="113"/>
    </location>
</feature>
<feature type="transmembrane region" description="Helical" evidence="7">
    <location>
        <begin position="287"/>
        <end position="305"/>
    </location>
</feature>
<feature type="transmembrane region" description="Helical" evidence="7">
    <location>
        <begin position="388"/>
        <end position="408"/>
    </location>
</feature>
<comment type="caution">
    <text evidence="9">The sequence shown here is derived from an EMBL/GenBank/DDBJ whole genome shotgun (WGS) entry which is preliminary data.</text>
</comment>
<keyword evidence="4 7" id="KW-0812">Transmembrane</keyword>
<feature type="transmembrane region" description="Helical" evidence="7">
    <location>
        <begin position="341"/>
        <end position="361"/>
    </location>
</feature>
<dbReference type="SUPFAM" id="SSF103473">
    <property type="entry name" value="MFS general substrate transporter"/>
    <property type="match status" value="2"/>
</dbReference>
<feature type="transmembrane region" description="Helical" evidence="7">
    <location>
        <begin position="63"/>
        <end position="81"/>
    </location>
</feature>
<reference evidence="9 10" key="1">
    <citation type="journal article" date="2019" name="Int. J. Syst. Evol. Microbiol.">
        <title>The Global Catalogue of Microorganisms (GCM) 10K type strain sequencing project: providing services to taxonomists for standard genome sequencing and annotation.</title>
        <authorList>
            <consortium name="The Broad Institute Genomics Platform"/>
            <consortium name="The Broad Institute Genome Sequencing Center for Infectious Disease"/>
            <person name="Wu L."/>
            <person name="Ma J."/>
        </authorList>
    </citation>
    <scope>NUCLEOTIDE SEQUENCE [LARGE SCALE GENOMIC DNA]</scope>
    <source>
        <strain evidence="9 10">JCM 16014</strain>
    </source>
</reference>
<feature type="transmembrane region" description="Helical" evidence="7">
    <location>
        <begin position="317"/>
        <end position="335"/>
    </location>
</feature>
<dbReference type="PROSITE" id="PS50850">
    <property type="entry name" value="MFS"/>
    <property type="match status" value="1"/>
</dbReference>
<evidence type="ECO:0000256" key="1">
    <source>
        <dbReference type="ARBA" id="ARBA00004651"/>
    </source>
</evidence>
<dbReference type="PANTHER" id="PTHR42718:SF46">
    <property type="entry name" value="BLR6921 PROTEIN"/>
    <property type="match status" value="1"/>
</dbReference>
<dbReference type="InterPro" id="IPR011701">
    <property type="entry name" value="MFS"/>
</dbReference>
<accession>A0ABN2VAI3</accession>
<dbReference type="Proteomes" id="UP001500751">
    <property type="component" value="Unassembled WGS sequence"/>
</dbReference>
<keyword evidence="3" id="KW-1003">Cell membrane</keyword>
<keyword evidence="10" id="KW-1185">Reference proteome</keyword>
<evidence type="ECO:0000313" key="9">
    <source>
        <dbReference type="EMBL" id="GAA2056549.1"/>
    </source>
</evidence>
<dbReference type="PANTHER" id="PTHR42718">
    <property type="entry name" value="MAJOR FACILITATOR SUPERFAMILY MULTIDRUG TRANSPORTER MFSC"/>
    <property type="match status" value="1"/>
</dbReference>
<name>A0ABN2VAI3_9ACTN</name>
<keyword evidence="2" id="KW-0813">Transport</keyword>
<proteinExistence type="predicted"/>
<dbReference type="InterPro" id="IPR036259">
    <property type="entry name" value="MFS_trans_sf"/>
</dbReference>
<evidence type="ECO:0000256" key="2">
    <source>
        <dbReference type="ARBA" id="ARBA00022448"/>
    </source>
</evidence>
<evidence type="ECO:0000256" key="7">
    <source>
        <dbReference type="SAM" id="Phobius"/>
    </source>
</evidence>
<keyword evidence="6 7" id="KW-0472">Membrane</keyword>
<feature type="transmembrane region" description="Helical" evidence="7">
    <location>
        <begin position="149"/>
        <end position="171"/>
    </location>
</feature>
<dbReference type="Pfam" id="PF07690">
    <property type="entry name" value="MFS_1"/>
    <property type="match status" value="1"/>
</dbReference>
<evidence type="ECO:0000256" key="4">
    <source>
        <dbReference type="ARBA" id="ARBA00022692"/>
    </source>
</evidence>
<organism evidence="9 10">
    <name type="scientific">Catenulispora yoronensis</name>
    <dbReference type="NCBI Taxonomy" id="450799"/>
    <lineage>
        <taxon>Bacteria</taxon>
        <taxon>Bacillati</taxon>
        <taxon>Actinomycetota</taxon>
        <taxon>Actinomycetes</taxon>
        <taxon>Catenulisporales</taxon>
        <taxon>Catenulisporaceae</taxon>
        <taxon>Catenulispora</taxon>
    </lineage>
</organism>
<feature type="transmembrane region" description="Helical" evidence="7">
    <location>
        <begin position="183"/>
        <end position="203"/>
    </location>
</feature>
<protein>
    <submittedName>
        <fullName evidence="9">MFS transporter</fullName>
    </submittedName>
</protein>
<feature type="transmembrane region" description="Helical" evidence="7">
    <location>
        <begin position="125"/>
        <end position="143"/>
    </location>
</feature>
<evidence type="ECO:0000256" key="6">
    <source>
        <dbReference type="ARBA" id="ARBA00023136"/>
    </source>
</evidence>